<comment type="caution">
    <text evidence="1">The sequence shown here is derived from an EMBL/GenBank/DDBJ whole genome shotgun (WGS) entry which is preliminary data.</text>
</comment>
<organism evidence="1 2">
    <name type="scientific">Persea americana</name>
    <name type="common">Avocado</name>
    <dbReference type="NCBI Taxonomy" id="3435"/>
    <lineage>
        <taxon>Eukaryota</taxon>
        <taxon>Viridiplantae</taxon>
        <taxon>Streptophyta</taxon>
        <taxon>Embryophyta</taxon>
        <taxon>Tracheophyta</taxon>
        <taxon>Spermatophyta</taxon>
        <taxon>Magnoliopsida</taxon>
        <taxon>Magnoliidae</taxon>
        <taxon>Laurales</taxon>
        <taxon>Lauraceae</taxon>
        <taxon>Persea</taxon>
    </lineage>
</organism>
<dbReference type="EMBL" id="CM056810">
    <property type="protein sequence ID" value="KAJ8644312.1"/>
    <property type="molecule type" value="Genomic_DNA"/>
</dbReference>
<keyword evidence="2" id="KW-1185">Reference proteome</keyword>
<dbReference type="Proteomes" id="UP001234297">
    <property type="component" value="Chromosome 2"/>
</dbReference>
<gene>
    <name evidence="1" type="ORF">MRB53_006060</name>
</gene>
<reference evidence="1 2" key="1">
    <citation type="journal article" date="2022" name="Hortic Res">
        <title>A haplotype resolved chromosomal level avocado genome allows analysis of novel avocado genes.</title>
        <authorList>
            <person name="Nath O."/>
            <person name="Fletcher S.J."/>
            <person name="Hayward A."/>
            <person name="Shaw L.M."/>
            <person name="Masouleh A.K."/>
            <person name="Furtado A."/>
            <person name="Henry R.J."/>
            <person name="Mitter N."/>
        </authorList>
    </citation>
    <scope>NUCLEOTIDE SEQUENCE [LARGE SCALE GENOMIC DNA]</scope>
    <source>
        <strain evidence="2">cv. Hass</strain>
    </source>
</reference>
<accession>A0ACC2MGN0</accession>
<evidence type="ECO:0000313" key="2">
    <source>
        <dbReference type="Proteomes" id="UP001234297"/>
    </source>
</evidence>
<sequence length="273" mass="29332">MTSSRISIAPENVEEVLAPKGSSLVPLVPIETKGSSEAEQAVVGTPVAQKGLDANTTTSPADARSQLEGGETVQLPFTATGQSPLGSTSPVDAAGDPLNISIFEILAVPGSSIAMQAVETASDDVARALDIESYVIFGKGTSLAVDSSIMPQTPDDASFELVPLPVSLKEQKEAMKILLHGIFHILTSGNITQPAYYQPQQEMEQRLADLSAQVKIRRQELDVPMTARGETLATVATLRGSIDRTRSMLTDLEQQYEFQQQRFEEQSSRMQPC</sequence>
<name>A0ACC2MGN0_PERAE</name>
<proteinExistence type="predicted"/>
<evidence type="ECO:0000313" key="1">
    <source>
        <dbReference type="EMBL" id="KAJ8644312.1"/>
    </source>
</evidence>
<protein>
    <submittedName>
        <fullName evidence="1">Uncharacterized protein</fullName>
    </submittedName>
</protein>